<geneLocation type="plasmid" evidence="2 3">
    <name>pRHL2</name>
</geneLocation>
<keyword evidence="2" id="KW-0614">Plasmid</keyword>
<protein>
    <submittedName>
        <fullName evidence="2">Uncharacterized protein</fullName>
    </submittedName>
</protein>
<reference evidence="3" key="1">
    <citation type="journal article" date="2006" name="Proc. Natl. Acad. Sci. U.S.A.">
        <title>The complete genome of Rhodococcus sp. RHA1 provides insights into a catabolic powerhouse.</title>
        <authorList>
            <person name="McLeod M.P."/>
            <person name="Warren R.L."/>
            <person name="Hsiao W.W.L."/>
            <person name="Araki N."/>
            <person name="Myhre M."/>
            <person name="Fernandes C."/>
            <person name="Miyazawa D."/>
            <person name="Wong W."/>
            <person name="Lillquist A.L."/>
            <person name="Wang D."/>
            <person name="Dosanjh M."/>
            <person name="Hara H."/>
            <person name="Petrescu A."/>
            <person name="Morin R.D."/>
            <person name="Yang G."/>
            <person name="Stott J.M."/>
            <person name="Schein J.E."/>
            <person name="Shin H."/>
            <person name="Smailus D."/>
            <person name="Siddiqui A.S."/>
            <person name="Marra M.A."/>
            <person name="Jones S.J.M."/>
            <person name="Holt R."/>
            <person name="Brinkman F.S.L."/>
            <person name="Miyauchi K."/>
            <person name="Fukuda M."/>
            <person name="Davies J.E."/>
            <person name="Mohn W.W."/>
            <person name="Eltis L.D."/>
        </authorList>
    </citation>
    <scope>NUCLEOTIDE SEQUENCE [LARGE SCALE GENOMIC DNA]</scope>
    <source>
        <strain evidence="3">RHA1</strain>
    </source>
</reference>
<dbReference type="KEGG" id="rha:RHA1_ro10282"/>
<dbReference type="EMBL" id="CP000433">
    <property type="protein sequence ID" value="ABH00473.1"/>
    <property type="molecule type" value="Genomic_DNA"/>
</dbReference>
<evidence type="ECO:0000256" key="1">
    <source>
        <dbReference type="SAM" id="MobiDB-lite"/>
    </source>
</evidence>
<sequence>MTVRDLSEARNRTRSICPLVRRSEARTGTGPMPPRPLGFSANTGAPSAPIAVSTSPGVHGHADPVRGQLDGSRLGEADHAVLGRAVVGLTGQRFDPAVELVQMMEPPRPDSIVAGTAARTVW</sequence>
<evidence type="ECO:0000313" key="3">
    <source>
        <dbReference type="Proteomes" id="UP000008710"/>
    </source>
</evidence>
<dbReference type="HOGENOM" id="CLU_2024945_0_0_11"/>
<proteinExistence type="predicted"/>
<dbReference type="AlphaFoldDB" id="Q0RW63"/>
<accession>Q0RW63</accession>
<feature type="region of interest" description="Disordered" evidence="1">
    <location>
        <begin position="20"/>
        <end position="63"/>
    </location>
</feature>
<name>Q0RW63_RHOJR</name>
<dbReference type="Proteomes" id="UP000008710">
    <property type="component" value="Plasmid pRHL2"/>
</dbReference>
<organism evidence="2 3">
    <name type="scientific">Rhodococcus jostii (strain RHA1)</name>
    <dbReference type="NCBI Taxonomy" id="101510"/>
    <lineage>
        <taxon>Bacteria</taxon>
        <taxon>Bacillati</taxon>
        <taxon>Actinomycetota</taxon>
        <taxon>Actinomycetes</taxon>
        <taxon>Mycobacteriales</taxon>
        <taxon>Nocardiaceae</taxon>
        <taxon>Rhodococcus</taxon>
    </lineage>
</organism>
<gene>
    <name evidence="2" type="ordered locus">RHA1_ro10282</name>
</gene>
<evidence type="ECO:0000313" key="2">
    <source>
        <dbReference type="EMBL" id="ABH00473.1"/>
    </source>
</evidence>